<protein>
    <submittedName>
        <fullName evidence="1">Uncharacterized protein</fullName>
    </submittedName>
</protein>
<evidence type="ECO:0000313" key="2">
    <source>
        <dbReference type="Proteomes" id="UP001162501"/>
    </source>
</evidence>
<sequence>LKGIERRWRKDVKDLSFLIPGGHSRAYSAVPQNIKVFSLGHFPIGKREPHPPILNMGNYYFFFQLKEATESSGSTNEDRASYGSPGEPHNGMSFENLPCQIIPMKTAKLMWQANNHSG</sequence>
<name>A0ACB1KF16_RANTA</name>
<evidence type="ECO:0000313" key="1">
    <source>
        <dbReference type="EMBL" id="CAM9138546.1"/>
    </source>
</evidence>
<gene>
    <name evidence="1" type="ORF">MRATA1EN22A_LOCUS28937</name>
</gene>
<accession>A0ACB1KF16</accession>
<feature type="non-terminal residue" evidence="1">
    <location>
        <position position="1"/>
    </location>
</feature>
<reference evidence="1" key="1">
    <citation type="submission" date="2025-03" db="EMBL/GenBank/DDBJ databases">
        <authorList>
            <consortium name="ELIXIR-Norway"/>
            <consortium name="Elixir Norway"/>
        </authorList>
    </citation>
    <scope>NUCLEOTIDE SEQUENCE</scope>
</reference>
<organism evidence="1 2">
    <name type="scientific">Rangifer tarandus platyrhynchus</name>
    <name type="common">Svalbard reindeer</name>
    <dbReference type="NCBI Taxonomy" id="3082113"/>
    <lineage>
        <taxon>Eukaryota</taxon>
        <taxon>Metazoa</taxon>
        <taxon>Chordata</taxon>
        <taxon>Craniata</taxon>
        <taxon>Vertebrata</taxon>
        <taxon>Euteleostomi</taxon>
        <taxon>Mammalia</taxon>
        <taxon>Eutheria</taxon>
        <taxon>Laurasiatheria</taxon>
        <taxon>Artiodactyla</taxon>
        <taxon>Ruminantia</taxon>
        <taxon>Pecora</taxon>
        <taxon>Cervidae</taxon>
        <taxon>Odocoileinae</taxon>
        <taxon>Rangifer</taxon>
    </lineage>
</organism>
<comment type="caution">
    <text evidence="1">The sequence shown here is derived from an EMBL/GenBank/DDBJ whole genome shotgun (WGS) entry which is preliminary data.</text>
</comment>
<proteinExistence type="predicted"/>
<dbReference type="Proteomes" id="UP001162501">
    <property type="component" value="Unassembled WGS sequence"/>
</dbReference>
<dbReference type="EMBL" id="CATOBB020000340">
    <property type="protein sequence ID" value="CAM9138546.1"/>
    <property type="molecule type" value="Genomic_DNA"/>
</dbReference>